<dbReference type="AlphaFoldDB" id="A0A7R7X5T3"/>
<name>A0A7R7X5T3_ASPKA</name>
<evidence type="ECO:0000313" key="19">
    <source>
        <dbReference type="Proteomes" id="UP000661280"/>
    </source>
</evidence>
<reference evidence="18" key="2">
    <citation type="submission" date="2021-02" db="EMBL/GenBank/DDBJ databases">
        <title>Aspergillus luchuensis mut. kawachii IFO 4304 genome sequence.</title>
        <authorList>
            <person name="Mori K."/>
            <person name="Kadooka C."/>
            <person name="Goto M."/>
            <person name="Futagami T."/>
        </authorList>
    </citation>
    <scope>NUCLEOTIDE SEQUENCE</scope>
    <source>
        <strain evidence="18">IFO 4308</strain>
    </source>
</reference>
<keyword evidence="7" id="KW-1000">Mitochondrion outer membrane</keyword>
<keyword evidence="5" id="KW-0808">Transferase</keyword>
<comment type="subcellular location">
    <subcellularLocation>
        <location evidence="2">Mitochondrion outer membrane</location>
        <topology evidence="2">Single-pass membrane protein</topology>
    </subcellularLocation>
</comment>
<keyword evidence="9" id="KW-1133">Transmembrane helix</keyword>
<evidence type="ECO:0000256" key="2">
    <source>
        <dbReference type="ARBA" id="ARBA00004572"/>
    </source>
</evidence>
<proteinExistence type="inferred from homology"/>
<dbReference type="OrthoDB" id="10259545at2759"/>
<dbReference type="GO" id="GO:0004124">
    <property type="term" value="F:cysteine synthase activity"/>
    <property type="evidence" value="ECO:0007669"/>
    <property type="project" value="UniProtKB-EC"/>
</dbReference>
<evidence type="ECO:0000256" key="4">
    <source>
        <dbReference type="ARBA" id="ARBA00012681"/>
    </source>
</evidence>
<keyword evidence="8" id="KW-0663">Pyridoxal phosphate</keyword>
<dbReference type="SUPFAM" id="SSF53686">
    <property type="entry name" value="Tryptophan synthase beta subunit-like PLP-dependent enzymes"/>
    <property type="match status" value="1"/>
</dbReference>
<feature type="domain" description="Tryptophan synthase beta chain-like PALP" evidence="17">
    <location>
        <begin position="70"/>
        <end position="385"/>
    </location>
</feature>
<protein>
    <recommendedName>
        <fullName evidence="13">Cysteine synthase 2</fullName>
        <ecNumber evidence="4">2.5.1.47</ecNumber>
    </recommendedName>
    <alternativeName>
        <fullName evidence="15">Cysteine synthase-like protein</fullName>
    </alternativeName>
    <alternativeName>
        <fullName evidence="14">O-acetylserine (thiol)-lyase 2</fullName>
    </alternativeName>
    <alternativeName>
        <fullName evidence="16">O-acetylserine sulfhydrylase 2</fullName>
    </alternativeName>
</protein>
<dbReference type="InterPro" id="IPR001926">
    <property type="entry name" value="TrpB-like_PALP"/>
</dbReference>
<comment type="catalytic activity">
    <reaction evidence="12">
        <text>O-acetyl-L-serine + hydrogen sulfide = L-cysteine + acetate</text>
        <dbReference type="Rhea" id="RHEA:14829"/>
        <dbReference type="ChEBI" id="CHEBI:29919"/>
        <dbReference type="ChEBI" id="CHEBI:30089"/>
        <dbReference type="ChEBI" id="CHEBI:35235"/>
        <dbReference type="ChEBI" id="CHEBI:58340"/>
        <dbReference type="EC" id="2.5.1.47"/>
    </reaction>
</comment>
<accession>A0A7R7X5T3</accession>
<dbReference type="EC" id="2.5.1.47" evidence="4"/>
<evidence type="ECO:0000256" key="12">
    <source>
        <dbReference type="ARBA" id="ARBA00047931"/>
    </source>
</evidence>
<dbReference type="RefSeq" id="XP_041547479.1">
    <property type="nucleotide sequence ID" value="XM_041683194.1"/>
</dbReference>
<evidence type="ECO:0000256" key="6">
    <source>
        <dbReference type="ARBA" id="ARBA00022692"/>
    </source>
</evidence>
<dbReference type="KEGG" id="aluc:AKAW2_70595S"/>
<evidence type="ECO:0000259" key="17">
    <source>
        <dbReference type="Pfam" id="PF00291"/>
    </source>
</evidence>
<dbReference type="GeneID" id="64965038"/>
<dbReference type="Gene3D" id="3.40.50.1100">
    <property type="match status" value="2"/>
</dbReference>
<evidence type="ECO:0000256" key="11">
    <source>
        <dbReference type="ARBA" id="ARBA00023136"/>
    </source>
</evidence>
<keyword evidence="6" id="KW-0812">Transmembrane</keyword>
<evidence type="ECO:0000256" key="13">
    <source>
        <dbReference type="ARBA" id="ARBA00072090"/>
    </source>
</evidence>
<dbReference type="GO" id="GO:0005741">
    <property type="term" value="C:mitochondrial outer membrane"/>
    <property type="evidence" value="ECO:0007669"/>
    <property type="project" value="UniProtKB-SubCell"/>
</dbReference>
<dbReference type="Proteomes" id="UP000661280">
    <property type="component" value="Chromosome 7"/>
</dbReference>
<evidence type="ECO:0000256" key="15">
    <source>
        <dbReference type="ARBA" id="ARBA00078545"/>
    </source>
</evidence>
<reference evidence="18" key="1">
    <citation type="submission" date="2021-01" db="EMBL/GenBank/DDBJ databases">
        <authorList>
            <consortium name="Aspergillus luchuensis mut. kawachii IFO 4304 genome sequencing consortium"/>
            <person name="Kazuki M."/>
            <person name="Futagami T."/>
        </authorList>
    </citation>
    <scope>NUCLEOTIDE SEQUENCE</scope>
    <source>
        <strain evidence="18">IFO 4308</strain>
    </source>
</reference>
<evidence type="ECO:0000256" key="8">
    <source>
        <dbReference type="ARBA" id="ARBA00022898"/>
    </source>
</evidence>
<comment type="cofactor">
    <cofactor evidence="1">
        <name>pyridoxal 5'-phosphate</name>
        <dbReference type="ChEBI" id="CHEBI:597326"/>
    </cofactor>
</comment>
<evidence type="ECO:0000256" key="7">
    <source>
        <dbReference type="ARBA" id="ARBA00022787"/>
    </source>
</evidence>
<dbReference type="PANTHER" id="PTHR10314">
    <property type="entry name" value="CYSTATHIONINE BETA-SYNTHASE"/>
    <property type="match status" value="1"/>
</dbReference>
<dbReference type="FunFam" id="3.40.50.1100:FF:000096">
    <property type="entry name" value="Related to cysteine synthase"/>
    <property type="match status" value="1"/>
</dbReference>
<dbReference type="FunFam" id="3.40.50.1100:FF:000049">
    <property type="entry name" value="Cysteine synthase, putative"/>
    <property type="match status" value="1"/>
</dbReference>
<evidence type="ECO:0000256" key="3">
    <source>
        <dbReference type="ARBA" id="ARBA00007103"/>
    </source>
</evidence>
<evidence type="ECO:0000256" key="14">
    <source>
        <dbReference type="ARBA" id="ARBA00078263"/>
    </source>
</evidence>
<keyword evidence="11" id="KW-0472">Membrane</keyword>
<comment type="similarity">
    <text evidence="3">Belongs to the cysteine synthase/cystathionine beta-synthase family.</text>
</comment>
<evidence type="ECO:0000256" key="1">
    <source>
        <dbReference type="ARBA" id="ARBA00001933"/>
    </source>
</evidence>
<organism evidence="18 19">
    <name type="scientific">Aspergillus kawachii</name>
    <name type="common">White koji mold</name>
    <name type="synonym">Aspergillus awamori var. kawachi</name>
    <dbReference type="NCBI Taxonomy" id="1069201"/>
    <lineage>
        <taxon>Eukaryota</taxon>
        <taxon>Fungi</taxon>
        <taxon>Dikarya</taxon>
        <taxon>Ascomycota</taxon>
        <taxon>Pezizomycotina</taxon>
        <taxon>Eurotiomycetes</taxon>
        <taxon>Eurotiomycetidae</taxon>
        <taxon>Eurotiales</taxon>
        <taxon>Aspergillaceae</taxon>
        <taxon>Aspergillus</taxon>
        <taxon>Aspergillus subgen. Circumdati</taxon>
    </lineage>
</organism>
<evidence type="ECO:0000256" key="10">
    <source>
        <dbReference type="ARBA" id="ARBA00023128"/>
    </source>
</evidence>
<dbReference type="EMBL" id="AP024431">
    <property type="protein sequence ID" value="BCS03717.1"/>
    <property type="molecule type" value="Genomic_DNA"/>
</dbReference>
<evidence type="ECO:0000313" key="18">
    <source>
        <dbReference type="EMBL" id="BCS03717.1"/>
    </source>
</evidence>
<dbReference type="InterPro" id="IPR050214">
    <property type="entry name" value="Cys_Synth/Cystath_Beta-Synth"/>
</dbReference>
<dbReference type="CDD" id="cd01561">
    <property type="entry name" value="CBS_like"/>
    <property type="match status" value="1"/>
</dbReference>
<keyword evidence="10" id="KW-0496">Mitochondrion</keyword>
<evidence type="ECO:0000256" key="16">
    <source>
        <dbReference type="ARBA" id="ARBA00079149"/>
    </source>
</evidence>
<sequence>MDDRSHLYIGTAFVAGVLLTLGFKDLVYPEIERRVKDYYHASSQAKTAATTSEDALSARPGPPAIVEGIEGCIGNTPLFRIKSLSDATGCEILGKAEFLNGAGQSSKDRVALSMIQIAEEHGILRPHSGDTIYEGTSGSTGISLATLARAKGYLAHICMPSDQAIEKSNLLLKLGAIVDRVPPAPIVEKDNFVNRARALAQAQTASNTDGRGFFADQFENESNWRAHFNGTGPEIYAQCEGKLDAFVAGAGTGGTISGVALFLKPKIPNLHVVLADPQGSGLYNRVRFGVMFDYKEREGTRRRRQVDTIVEGIGINRVTANFEAGKELVNDAVRVTDAQALAMARWLVEKDGIFIGSSSAVNCFAAVKTAMKLGPGHRIVTVLSDSGSRHLSRFWAKAGDVGGAVDTKLEDVLNAKEEDQ</sequence>
<dbReference type="Pfam" id="PF00291">
    <property type="entry name" value="PALP"/>
    <property type="match status" value="1"/>
</dbReference>
<evidence type="ECO:0000256" key="5">
    <source>
        <dbReference type="ARBA" id="ARBA00022679"/>
    </source>
</evidence>
<evidence type="ECO:0000256" key="9">
    <source>
        <dbReference type="ARBA" id="ARBA00022989"/>
    </source>
</evidence>
<gene>
    <name evidence="18" type="ORF">AKAW2_70595S</name>
</gene>
<keyword evidence="19" id="KW-1185">Reference proteome</keyword>
<dbReference type="InterPro" id="IPR036052">
    <property type="entry name" value="TrpB-like_PALP_sf"/>
</dbReference>